<dbReference type="PANTHER" id="PTHR34697:SF2">
    <property type="entry name" value="PHOSPHATIDYLGLYCEROL LYSYLTRANSFERASE"/>
    <property type="match status" value="1"/>
</dbReference>
<name>A0A646KHM8_STRJU</name>
<dbReference type="GO" id="GO:0055091">
    <property type="term" value="P:phospholipid homeostasis"/>
    <property type="evidence" value="ECO:0007669"/>
    <property type="project" value="TreeGrafter"/>
</dbReference>
<dbReference type="AlphaFoldDB" id="A0A646KHM8"/>
<dbReference type="GO" id="GO:0005886">
    <property type="term" value="C:plasma membrane"/>
    <property type="evidence" value="ECO:0007669"/>
    <property type="project" value="UniProtKB-SubCell"/>
</dbReference>
<organism evidence="7 8">
    <name type="scientific">Streptomyces jumonjinensis</name>
    <dbReference type="NCBI Taxonomy" id="1945"/>
    <lineage>
        <taxon>Bacteria</taxon>
        <taxon>Bacillati</taxon>
        <taxon>Actinomycetota</taxon>
        <taxon>Actinomycetes</taxon>
        <taxon>Kitasatosporales</taxon>
        <taxon>Streptomycetaceae</taxon>
        <taxon>Streptomyces</taxon>
    </lineage>
</organism>
<feature type="domain" description="Phosphatidylglycerol lysyltransferase C-terminal" evidence="6">
    <location>
        <begin position="19"/>
        <end position="311"/>
    </location>
</feature>
<dbReference type="PANTHER" id="PTHR34697">
    <property type="entry name" value="PHOSPHATIDYLGLYCEROL LYSYLTRANSFERASE"/>
    <property type="match status" value="1"/>
</dbReference>
<evidence type="ECO:0000256" key="5">
    <source>
        <dbReference type="ARBA" id="ARBA00023136"/>
    </source>
</evidence>
<dbReference type="SUPFAM" id="SSF55729">
    <property type="entry name" value="Acyl-CoA N-acyltransferases (Nat)"/>
    <property type="match status" value="1"/>
</dbReference>
<keyword evidence="3" id="KW-0812">Transmembrane</keyword>
<keyword evidence="8" id="KW-1185">Reference proteome</keyword>
<dbReference type="InterPro" id="IPR051211">
    <property type="entry name" value="PG_lysyltransferase"/>
</dbReference>
<reference evidence="7 8" key="1">
    <citation type="submission" date="2019-05" db="EMBL/GenBank/DDBJ databases">
        <title>Comparative genomics and metabolomics analyses of clavulanic acid producing Streptomyces species provides insight into specialized metabolism and evolution of beta-lactam biosynthetic gene clusters.</title>
        <authorList>
            <person name="Moore M.A."/>
            <person name="Cruz-Morales P."/>
            <person name="Barona Gomez F."/>
            <person name="Kapil T."/>
        </authorList>
    </citation>
    <scope>NUCLEOTIDE SEQUENCE [LARGE SCALE GENOMIC DNA]</scope>
    <source>
        <strain evidence="7 8">NRRL 5741</strain>
    </source>
</reference>
<dbReference type="OrthoDB" id="4464389at2"/>
<evidence type="ECO:0000256" key="4">
    <source>
        <dbReference type="ARBA" id="ARBA00022989"/>
    </source>
</evidence>
<evidence type="ECO:0000313" key="7">
    <source>
        <dbReference type="EMBL" id="MQT01755.1"/>
    </source>
</evidence>
<dbReference type="RefSeq" id="WP_153482318.1">
    <property type="nucleotide sequence ID" value="NZ_JBEPDZ010000005.1"/>
</dbReference>
<gene>
    <name evidence="7" type="ORF">FF041_16520</name>
</gene>
<evidence type="ECO:0000256" key="2">
    <source>
        <dbReference type="ARBA" id="ARBA00022475"/>
    </source>
</evidence>
<dbReference type="InterPro" id="IPR016181">
    <property type="entry name" value="Acyl_CoA_acyltransferase"/>
</dbReference>
<comment type="subcellular location">
    <subcellularLocation>
        <location evidence="1">Cell membrane</location>
        <topology evidence="1">Multi-pass membrane protein</topology>
    </subcellularLocation>
</comment>
<dbReference type="InterPro" id="IPR024320">
    <property type="entry name" value="LPG_synthase_C"/>
</dbReference>
<evidence type="ECO:0000256" key="3">
    <source>
        <dbReference type="ARBA" id="ARBA00022692"/>
    </source>
</evidence>
<comment type="caution">
    <text evidence="7">The sequence shown here is derived from an EMBL/GenBank/DDBJ whole genome shotgun (WGS) entry which is preliminary data.</text>
</comment>
<keyword evidence="4" id="KW-1133">Transmembrane helix</keyword>
<evidence type="ECO:0000313" key="8">
    <source>
        <dbReference type="Proteomes" id="UP000419138"/>
    </source>
</evidence>
<evidence type="ECO:0000259" key="6">
    <source>
        <dbReference type="Pfam" id="PF09924"/>
    </source>
</evidence>
<accession>A0A646KHM8</accession>
<dbReference type="Proteomes" id="UP000419138">
    <property type="component" value="Unassembled WGS sequence"/>
</dbReference>
<keyword evidence="2" id="KW-1003">Cell membrane</keyword>
<keyword evidence="5" id="KW-0472">Membrane</keyword>
<dbReference type="Pfam" id="PF09924">
    <property type="entry name" value="LPG_synthase_C"/>
    <property type="match status" value="1"/>
</dbReference>
<evidence type="ECO:0000256" key="1">
    <source>
        <dbReference type="ARBA" id="ARBA00004651"/>
    </source>
</evidence>
<protein>
    <submittedName>
        <fullName evidence="7">DUF2156 domain-containing protein</fullName>
    </submittedName>
</protein>
<sequence>MAVSTGIGAPVLDAIRTHTRAQNSSSFLAMNRGTGIFTVPGLEGVIAYRRSGRYLVQFGGPFAPPESYEPLLDAFTAFAERKGVSVVGVQLQEYDAKMYAERGFTVNQIGASYTVDLDTFSLRGSRFMQLRNKISRSFRAGLQVEEADPARCEAALKEIDQAWLGTKGAHELEFLIGQIGGAAQEHRRLFLGRIEGRPIGYISYSPVYGGRPGWMHDLSRRLPDGPPGVMEAINVTAIERFTKENVPWLHFGFTPFTGLEERHELPGHSPGFTRLMHFLWENGDAVYPARSQLAYKEKWAPDIVRPQYAAFQGRASVGGFAHIFRACNAF</sequence>
<proteinExistence type="predicted"/>
<dbReference type="EMBL" id="VCLA01000137">
    <property type="protein sequence ID" value="MQT01755.1"/>
    <property type="molecule type" value="Genomic_DNA"/>
</dbReference>
<dbReference type="GO" id="GO:0016755">
    <property type="term" value="F:aminoacyltransferase activity"/>
    <property type="evidence" value="ECO:0007669"/>
    <property type="project" value="TreeGrafter"/>
</dbReference>